<feature type="region of interest" description="Disordered" evidence="1">
    <location>
        <begin position="1"/>
        <end position="42"/>
    </location>
</feature>
<feature type="compositionally biased region" description="Basic and acidic residues" evidence="1">
    <location>
        <begin position="1"/>
        <end position="15"/>
    </location>
</feature>
<evidence type="ECO:0000313" key="3">
    <source>
        <dbReference type="Proteomes" id="UP000327013"/>
    </source>
</evidence>
<evidence type="ECO:0000313" key="2">
    <source>
        <dbReference type="EMBL" id="KAE8075606.1"/>
    </source>
</evidence>
<feature type="region of interest" description="Disordered" evidence="1">
    <location>
        <begin position="107"/>
        <end position="141"/>
    </location>
</feature>
<name>A0A5N6RB64_9ROSI</name>
<protein>
    <submittedName>
        <fullName evidence="2">Uncharacterized protein</fullName>
    </submittedName>
</protein>
<proteinExistence type="predicted"/>
<evidence type="ECO:0000256" key="1">
    <source>
        <dbReference type="SAM" id="MobiDB-lite"/>
    </source>
</evidence>
<accession>A0A5N6RB64</accession>
<keyword evidence="3" id="KW-1185">Reference proteome</keyword>
<sequence>MELEKETATAEERRSMASINDSETLPTGVSAASKRKSLSSKQKEYAFNACSDSNAQWKERSVGSMGRKIVSYVDNMDLVPPQGKIELHMPSNLDEPDYSNTVSLPIHSQSGLRPKESQAMQKKQVSSWKRRARGSQGSSIARDWAIDKLKEEVLELKKLKPQENGGRK</sequence>
<dbReference type="Proteomes" id="UP000327013">
    <property type="component" value="Chromosome 6"/>
</dbReference>
<organism evidence="2 3">
    <name type="scientific">Carpinus fangiana</name>
    <dbReference type="NCBI Taxonomy" id="176857"/>
    <lineage>
        <taxon>Eukaryota</taxon>
        <taxon>Viridiplantae</taxon>
        <taxon>Streptophyta</taxon>
        <taxon>Embryophyta</taxon>
        <taxon>Tracheophyta</taxon>
        <taxon>Spermatophyta</taxon>
        <taxon>Magnoliopsida</taxon>
        <taxon>eudicotyledons</taxon>
        <taxon>Gunneridae</taxon>
        <taxon>Pentapetalae</taxon>
        <taxon>rosids</taxon>
        <taxon>fabids</taxon>
        <taxon>Fagales</taxon>
        <taxon>Betulaceae</taxon>
        <taxon>Carpinus</taxon>
    </lineage>
</organism>
<feature type="compositionally biased region" description="Polar residues" evidence="1">
    <location>
        <begin position="118"/>
        <end position="127"/>
    </location>
</feature>
<feature type="compositionally biased region" description="Polar residues" evidence="1">
    <location>
        <begin position="17"/>
        <end position="27"/>
    </location>
</feature>
<reference evidence="2 3" key="1">
    <citation type="submission" date="2019-06" db="EMBL/GenBank/DDBJ databases">
        <title>A chromosomal-level reference genome of Carpinus fangiana (Coryloideae, Betulaceae).</title>
        <authorList>
            <person name="Yang X."/>
            <person name="Wang Z."/>
            <person name="Zhang L."/>
            <person name="Hao G."/>
            <person name="Liu J."/>
            <person name="Yang Y."/>
        </authorList>
    </citation>
    <scope>NUCLEOTIDE SEQUENCE [LARGE SCALE GENOMIC DNA]</scope>
    <source>
        <strain evidence="2">Cfa_2016G</strain>
        <tissue evidence="2">Leaf</tissue>
    </source>
</reference>
<dbReference type="EMBL" id="CM017326">
    <property type="protein sequence ID" value="KAE8075606.1"/>
    <property type="molecule type" value="Genomic_DNA"/>
</dbReference>
<gene>
    <name evidence="2" type="ORF">FH972_014302</name>
</gene>
<dbReference type="AlphaFoldDB" id="A0A5N6RB64"/>